<dbReference type="NCBIfam" id="NF001859">
    <property type="entry name" value="PRK00591.1"/>
    <property type="match status" value="1"/>
</dbReference>
<evidence type="ECO:0000313" key="10">
    <source>
        <dbReference type="EMBL" id="AGI27209.1"/>
    </source>
</evidence>
<dbReference type="InterPro" id="IPR050057">
    <property type="entry name" value="Prokaryotic/Mito_RF"/>
</dbReference>
<dbReference type="EMBL" id="CP004358">
    <property type="protein sequence ID" value="AGI27209.1"/>
    <property type="molecule type" value="Genomic_DNA"/>
</dbReference>
<reference evidence="10 11" key="1">
    <citation type="journal article" date="2013" name="Genome Biol. Evol.">
        <title>The evolution of genomic instability in the obligate endosymbionts of whiteflies.</title>
        <authorList>
            <person name="Sloan D.B."/>
            <person name="Moran N.A."/>
        </authorList>
    </citation>
    <scope>NUCLEOTIDE SEQUENCE [LARGE SCALE GENOMIC DNA]</scope>
    <source>
        <strain evidence="10 11">TV</strain>
    </source>
</reference>
<evidence type="ECO:0000256" key="6">
    <source>
        <dbReference type="ARBA" id="ARBA00022917"/>
    </source>
</evidence>
<protein>
    <recommendedName>
        <fullName evidence="7 8">Peptide chain release factor 1</fullName>
        <shortName evidence="7">RF-1</shortName>
    </recommendedName>
</protein>
<proteinExistence type="inferred from homology"/>
<name>A0A8D3X889_9GAMM</name>
<organism evidence="10 11">
    <name type="scientific">Candidatus Portiera aleyrodidarum TV</name>
    <dbReference type="NCBI Taxonomy" id="1297582"/>
    <lineage>
        <taxon>Bacteria</taxon>
        <taxon>Pseudomonadati</taxon>
        <taxon>Pseudomonadota</taxon>
        <taxon>Gammaproteobacteria</taxon>
        <taxon>Candidatus Johnevansiales</taxon>
        <taxon>Candidatus Johnevansiaceae</taxon>
        <taxon>Candidatus Portiera</taxon>
    </lineage>
</organism>
<dbReference type="SUPFAM" id="SSF75620">
    <property type="entry name" value="Release factor"/>
    <property type="match status" value="1"/>
</dbReference>
<feature type="domain" description="Prokaryotic-type class I peptide chain release factors" evidence="9">
    <location>
        <begin position="232"/>
        <end position="248"/>
    </location>
</feature>
<dbReference type="FunFam" id="3.30.70.1660:FF:000002">
    <property type="entry name" value="Peptide chain release factor 1"/>
    <property type="match status" value="1"/>
</dbReference>
<dbReference type="InterPro" id="IPR045853">
    <property type="entry name" value="Pep_chain_release_fac_I_sf"/>
</dbReference>
<comment type="subcellular location">
    <subcellularLocation>
        <location evidence="2 7">Cytoplasm</location>
    </subcellularLocation>
</comment>
<dbReference type="PROSITE" id="PS00745">
    <property type="entry name" value="RF_PROK_I"/>
    <property type="match status" value="1"/>
</dbReference>
<evidence type="ECO:0000256" key="1">
    <source>
        <dbReference type="ARBA" id="ARBA00002986"/>
    </source>
</evidence>
<dbReference type="GO" id="GO:0016149">
    <property type="term" value="F:translation release factor activity, codon specific"/>
    <property type="evidence" value="ECO:0007669"/>
    <property type="project" value="UniProtKB-UniRule"/>
</dbReference>
<dbReference type="InterPro" id="IPR000352">
    <property type="entry name" value="Pep_chain_release_fac_I"/>
</dbReference>
<dbReference type="Gene3D" id="3.30.160.20">
    <property type="match status" value="1"/>
</dbReference>
<keyword evidence="5 7" id="KW-0963">Cytoplasm</keyword>
<accession>A0A8D3X889</accession>
<evidence type="ECO:0000313" key="11">
    <source>
        <dbReference type="Proteomes" id="UP000012083"/>
    </source>
</evidence>
<comment type="PTM">
    <text evidence="7">Methylated by PrmC. Methylation increases the termination efficiency of RF1.</text>
</comment>
<dbReference type="SMART" id="SM00937">
    <property type="entry name" value="PCRF"/>
    <property type="match status" value="1"/>
</dbReference>
<gene>
    <name evidence="7 10" type="primary">prfA</name>
    <name evidence="10" type="ORF">PalTV_232</name>
</gene>
<dbReference type="InterPro" id="IPR004373">
    <property type="entry name" value="RF-1"/>
</dbReference>
<dbReference type="Pfam" id="PF03462">
    <property type="entry name" value="PCRF"/>
    <property type="match status" value="1"/>
</dbReference>
<evidence type="ECO:0000256" key="8">
    <source>
        <dbReference type="NCBIfam" id="TIGR00019"/>
    </source>
</evidence>
<keyword evidence="6 7" id="KW-0648">Protein biosynthesis</keyword>
<dbReference type="InterPro" id="IPR005139">
    <property type="entry name" value="PCRF"/>
</dbReference>
<sequence length="361" mass="42016">MIKNNVRNYLNKIEKKFYNLSYLLSKSEIIYKKDKYIKYSREYSNFEKLVNLWKTYKKLELELIYNKTIYNENDLELRELILEEIKNITSKLKKIISNIKTNLIQNYNKEDKNGIFLEIRAGTGGSEAALFAGDLFRMYYKYAENNNWQIEIISFNSGEYGGFKEIILRIKGYGIYGKLKFESGTHRVQRIPDTESIGRIHTSACTVVVMAEIKKDLNIKINSFDLRIDTYRSSGAGGQHVNTTDSAIRITHIPTNIVVECQNERSQHKNKSKAILLLKAKLKQKYKDEVQKKQTTIRKSLIGSGDRSERIRTYNYSQGRVTDHRINLTIYDLNNIISGNLDVIINSLINEFKSEQLSIIK</sequence>
<evidence type="ECO:0000259" key="9">
    <source>
        <dbReference type="PROSITE" id="PS00745"/>
    </source>
</evidence>
<dbReference type="Gene3D" id="3.30.70.1660">
    <property type="match status" value="1"/>
</dbReference>
<comment type="similarity">
    <text evidence="3 7">Belongs to the prokaryotic/mitochondrial release factor family.</text>
</comment>
<evidence type="ECO:0000256" key="3">
    <source>
        <dbReference type="ARBA" id="ARBA00010835"/>
    </source>
</evidence>
<evidence type="ECO:0000256" key="2">
    <source>
        <dbReference type="ARBA" id="ARBA00004496"/>
    </source>
</evidence>
<dbReference type="Gene3D" id="6.10.140.1950">
    <property type="match status" value="1"/>
</dbReference>
<evidence type="ECO:0000256" key="7">
    <source>
        <dbReference type="HAMAP-Rule" id="MF_00093"/>
    </source>
</evidence>
<evidence type="ECO:0000256" key="4">
    <source>
        <dbReference type="ARBA" id="ARBA00022481"/>
    </source>
</evidence>
<feature type="modified residue" description="N5-methylglutamine" evidence="7">
    <location>
        <position position="239"/>
    </location>
</feature>
<dbReference type="AlphaFoldDB" id="A0A8D3X889"/>
<dbReference type="PANTHER" id="PTHR43804">
    <property type="entry name" value="LD18447P"/>
    <property type="match status" value="1"/>
</dbReference>
<keyword evidence="4 7" id="KW-0488">Methylation</keyword>
<dbReference type="FunFam" id="3.30.160.20:FF:000004">
    <property type="entry name" value="Peptide chain release factor 1"/>
    <property type="match status" value="1"/>
</dbReference>
<dbReference type="KEGG" id="pld:PalTV_232"/>
<dbReference type="HAMAP" id="MF_00093">
    <property type="entry name" value="Rel_fac_1"/>
    <property type="match status" value="1"/>
</dbReference>
<dbReference type="NCBIfam" id="TIGR00019">
    <property type="entry name" value="prfA"/>
    <property type="match status" value="1"/>
</dbReference>
<dbReference type="FunFam" id="3.30.70.1660:FF:000004">
    <property type="entry name" value="Peptide chain release factor 1"/>
    <property type="match status" value="1"/>
</dbReference>
<dbReference type="Pfam" id="PF00472">
    <property type="entry name" value="RF-1"/>
    <property type="match status" value="1"/>
</dbReference>
<comment type="function">
    <text evidence="1 7">Peptide chain release factor 1 directs the termination of translation in response to the peptide chain termination codons UAG and UAA.</text>
</comment>
<dbReference type="Proteomes" id="UP000012083">
    <property type="component" value="Chromosome"/>
</dbReference>
<evidence type="ECO:0000256" key="5">
    <source>
        <dbReference type="ARBA" id="ARBA00022490"/>
    </source>
</evidence>
<dbReference type="PANTHER" id="PTHR43804:SF7">
    <property type="entry name" value="LD18447P"/>
    <property type="match status" value="1"/>
</dbReference>
<dbReference type="GO" id="GO:0005829">
    <property type="term" value="C:cytosol"/>
    <property type="evidence" value="ECO:0007669"/>
    <property type="project" value="UniProtKB-ARBA"/>
</dbReference>